<accession>A0A151JDW7</accession>
<comment type="caution">
    <text evidence="1">The sequence shown here is derived from an EMBL/GenBank/DDBJ whole genome shotgun (WGS) entry which is preliminary data.</text>
</comment>
<gene>
    <name evidence="1" type="ORF">AUQ44_19055</name>
</gene>
<name>A0A151JDW7_9VIBR</name>
<evidence type="ECO:0000313" key="2">
    <source>
        <dbReference type="Proteomes" id="UP000075349"/>
    </source>
</evidence>
<proteinExistence type="predicted"/>
<organism evidence="1 2">
    <name type="scientific">Vibrio cidicii</name>
    <dbReference type="NCBI Taxonomy" id="1763883"/>
    <lineage>
        <taxon>Bacteria</taxon>
        <taxon>Pseudomonadati</taxon>
        <taxon>Pseudomonadota</taxon>
        <taxon>Gammaproteobacteria</taxon>
        <taxon>Vibrionales</taxon>
        <taxon>Vibrionaceae</taxon>
        <taxon>Vibrio</taxon>
    </lineage>
</organism>
<sequence length="70" mass="7768">MVFGMDQKRVSAIPVLKGALGATLTLKNAIAFRTKLTRCSKPNLKLNFKVNSGKRRNCVCDVDIEMTKKV</sequence>
<dbReference type="AlphaFoldDB" id="A0A151JDW7"/>
<evidence type="ECO:0000313" key="1">
    <source>
        <dbReference type="EMBL" id="KYN23928.1"/>
    </source>
</evidence>
<dbReference type="Proteomes" id="UP000075349">
    <property type="component" value="Unassembled WGS sequence"/>
</dbReference>
<reference evidence="2" key="1">
    <citation type="submission" date="2015-12" db="EMBL/GenBank/DDBJ databases">
        <authorList>
            <person name="Tarr C.L."/>
            <person name="Gladney L.M."/>
        </authorList>
    </citation>
    <scope>NUCLEOTIDE SEQUENCE [LARGE SCALE GENOMIC DNA]</scope>
    <source>
        <strain evidence="2">2756-81</strain>
    </source>
</reference>
<protein>
    <submittedName>
        <fullName evidence="1">Uncharacterized protein</fullName>
    </submittedName>
</protein>
<dbReference type="EMBL" id="LOMK01000002">
    <property type="protein sequence ID" value="KYN23928.1"/>
    <property type="molecule type" value="Genomic_DNA"/>
</dbReference>